<reference evidence="4" key="1">
    <citation type="submission" date="2016-11" db="EMBL/GenBank/DDBJ databases">
        <authorList>
            <person name="Varghese N."/>
            <person name="Submissions S."/>
        </authorList>
    </citation>
    <scope>NUCLEOTIDE SEQUENCE [LARGE SCALE GENOMIC DNA]</scope>
    <source>
        <strain evidence="4">DSM 15518</strain>
    </source>
</reference>
<feature type="domain" description="HTH luxR-type" evidence="2">
    <location>
        <begin position="130"/>
        <end position="165"/>
    </location>
</feature>
<protein>
    <submittedName>
        <fullName evidence="3">Homeodomain-like domain-containing protein</fullName>
    </submittedName>
</protein>
<evidence type="ECO:0000313" key="3">
    <source>
        <dbReference type="EMBL" id="SHK62267.1"/>
    </source>
</evidence>
<feature type="compositionally biased region" description="Basic and acidic residues" evidence="1">
    <location>
        <begin position="115"/>
        <end position="132"/>
    </location>
</feature>
<dbReference type="GO" id="GO:0003677">
    <property type="term" value="F:DNA binding"/>
    <property type="evidence" value="ECO:0007669"/>
    <property type="project" value="UniProtKB-KW"/>
</dbReference>
<evidence type="ECO:0000259" key="2">
    <source>
        <dbReference type="Pfam" id="PF00196"/>
    </source>
</evidence>
<dbReference type="InterPro" id="IPR009057">
    <property type="entry name" value="Homeodomain-like_sf"/>
</dbReference>
<keyword evidence="4" id="KW-1185">Reference proteome</keyword>
<proteinExistence type="predicted"/>
<organism evidence="3 4">
    <name type="scientific">Tepidibacter formicigenes DSM 15518</name>
    <dbReference type="NCBI Taxonomy" id="1123349"/>
    <lineage>
        <taxon>Bacteria</taxon>
        <taxon>Bacillati</taxon>
        <taxon>Bacillota</taxon>
        <taxon>Clostridia</taxon>
        <taxon>Peptostreptococcales</taxon>
        <taxon>Peptostreptococcaceae</taxon>
        <taxon>Tepidibacter</taxon>
    </lineage>
</organism>
<dbReference type="InterPro" id="IPR036388">
    <property type="entry name" value="WH-like_DNA-bd_sf"/>
</dbReference>
<gene>
    <name evidence="3" type="ORF">SAMN02744037_02708</name>
</gene>
<dbReference type="InterPro" id="IPR000792">
    <property type="entry name" value="Tscrpt_reg_LuxR_C"/>
</dbReference>
<dbReference type="SUPFAM" id="SSF46689">
    <property type="entry name" value="Homeodomain-like"/>
    <property type="match status" value="1"/>
</dbReference>
<evidence type="ECO:0000256" key="1">
    <source>
        <dbReference type="SAM" id="MobiDB-lite"/>
    </source>
</evidence>
<feature type="non-terminal residue" evidence="3">
    <location>
        <position position="1"/>
    </location>
</feature>
<dbReference type="Pfam" id="PF00196">
    <property type="entry name" value="GerE"/>
    <property type="match status" value="1"/>
</dbReference>
<name>A0A1M6TZ81_9FIRM</name>
<dbReference type="RefSeq" id="WP_143151371.1">
    <property type="nucleotide sequence ID" value="NZ_FRAE01000112.1"/>
</dbReference>
<sequence>CHGYRELMCFLYRNFAMQSLLIGDSPEDAAKEAKRMMLEFNQRFKRPLIEKNVESKTRNVERKQYNFKNETIITMLNIKDHEQRELKTIISDEEYIRRQREYDEKRKKERKKARRNEQGLTKREYEKKEKEKKIKKLISQGLNKKQIAEELGISRQMVHRYIKNL</sequence>
<dbReference type="STRING" id="1123349.SAMN02744037_02708"/>
<evidence type="ECO:0000313" key="4">
    <source>
        <dbReference type="Proteomes" id="UP000242497"/>
    </source>
</evidence>
<feature type="region of interest" description="Disordered" evidence="1">
    <location>
        <begin position="101"/>
        <end position="132"/>
    </location>
</feature>
<dbReference type="Gene3D" id="1.10.10.10">
    <property type="entry name" value="Winged helix-like DNA-binding domain superfamily/Winged helix DNA-binding domain"/>
    <property type="match status" value="1"/>
</dbReference>
<accession>A0A1M6TZ81</accession>
<dbReference type="AlphaFoldDB" id="A0A1M6TZ81"/>
<dbReference type="EMBL" id="FRAE01000112">
    <property type="protein sequence ID" value="SHK62267.1"/>
    <property type="molecule type" value="Genomic_DNA"/>
</dbReference>
<keyword evidence="3" id="KW-0238">DNA-binding</keyword>
<dbReference type="GO" id="GO:0006355">
    <property type="term" value="P:regulation of DNA-templated transcription"/>
    <property type="evidence" value="ECO:0007669"/>
    <property type="project" value="InterPro"/>
</dbReference>
<dbReference type="OrthoDB" id="6008408at2"/>
<keyword evidence="3" id="KW-0371">Homeobox</keyword>
<dbReference type="Proteomes" id="UP000242497">
    <property type="component" value="Unassembled WGS sequence"/>
</dbReference>